<sequence length="78" mass="9183">MKKVQADKSATRRRRGRDEMLRLRGEEMHCRQGTDPMTGVFYAAGLFWTNSDFLCSASQARNRSHDRCFVRCRSVFHR</sequence>
<evidence type="ECO:0000313" key="1">
    <source>
        <dbReference type="EMBL" id="BAK00600.1"/>
    </source>
</evidence>
<organism evidence="1">
    <name type="scientific">Hordeum vulgare subsp. vulgare</name>
    <name type="common">Domesticated barley</name>
    <dbReference type="NCBI Taxonomy" id="112509"/>
    <lineage>
        <taxon>Eukaryota</taxon>
        <taxon>Viridiplantae</taxon>
        <taxon>Streptophyta</taxon>
        <taxon>Embryophyta</taxon>
        <taxon>Tracheophyta</taxon>
        <taxon>Spermatophyta</taxon>
        <taxon>Magnoliopsida</taxon>
        <taxon>Liliopsida</taxon>
        <taxon>Poales</taxon>
        <taxon>Poaceae</taxon>
        <taxon>BOP clade</taxon>
        <taxon>Pooideae</taxon>
        <taxon>Triticodae</taxon>
        <taxon>Triticeae</taxon>
        <taxon>Hordeinae</taxon>
        <taxon>Hordeum</taxon>
    </lineage>
</organism>
<dbReference type="EMBL" id="AK369399">
    <property type="protein sequence ID" value="BAK00600.1"/>
    <property type="molecule type" value="mRNA"/>
</dbReference>
<proteinExistence type="evidence at transcript level"/>
<dbReference type="AlphaFoldDB" id="F2DZS8"/>
<name>F2DZS8_HORVV</name>
<reference evidence="1" key="1">
    <citation type="journal article" date="2011" name="Plant Physiol.">
        <title>Comprehensive sequence analysis of 24,783 barley full-length cDNAs derived from 12 clone libraries.</title>
        <authorList>
            <person name="Matsumoto T."/>
            <person name="Tanaka T."/>
            <person name="Sakai H."/>
            <person name="Amano N."/>
            <person name="Kanamori H."/>
            <person name="Kurita K."/>
            <person name="Kikuta A."/>
            <person name="Kamiya K."/>
            <person name="Yamamoto M."/>
            <person name="Ikawa H."/>
            <person name="Fujii N."/>
            <person name="Hori K."/>
            <person name="Itoh T."/>
            <person name="Sato K."/>
        </authorList>
    </citation>
    <scope>NUCLEOTIDE SEQUENCE</scope>
    <source>
        <tissue evidence="1">Shoot and root</tissue>
    </source>
</reference>
<accession>F2DZS8</accession>
<protein>
    <submittedName>
        <fullName evidence="1">Predicted protein</fullName>
    </submittedName>
</protein>